<sequence>MKKILLFLLIAAGFFDTFAQEIQSPASMITIPADRFWGVDPFDGIVYAKDNVLYKDWNTNRYQFTDFTLGELTYVSILNPLKILLFYGNANTVVFIDKYLNEINRIDFNQIPLITNAHLVSPANDNAIWVFDNNTQQLVLLNSRTKKLILKTQPIVGLPLYQYSNFNFCWLFTKEKVYTFNIYGSLVEERANENFDCLQLFDEQFYVLSENKIFIYSKDFKEKTALSLPEIKLKQFYVTDEILYIYDFPKLFGFELKSL</sequence>
<dbReference type="OrthoDB" id="1143207at2"/>
<comment type="caution">
    <text evidence="2">The sequence shown here is derived from an EMBL/GenBank/DDBJ whole genome shotgun (WGS) entry which is preliminary data.</text>
</comment>
<proteinExistence type="predicted"/>
<evidence type="ECO:0000313" key="3">
    <source>
        <dbReference type="Proteomes" id="UP000292262"/>
    </source>
</evidence>
<evidence type="ECO:0000256" key="1">
    <source>
        <dbReference type="SAM" id="SignalP"/>
    </source>
</evidence>
<evidence type="ECO:0000313" key="2">
    <source>
        <dbReference type="EMBL" id="RZS92252.1"/>
    </source>
</evidence>
<dbReference type="Proteomes" id="UP000292262">
    <property type="component" value="Unassembled WGS sequence"/>
</dbReference>
<dbReference type="EMBL" id="SGXE01000004">
    <property type="protein sequence ID" value="RZS92252.1"/>
    <property type="molecule type" value="Genomic_DNA"/>
</dbReference>
<organism evidence="2 3">
    <name type="scientific">Aquimarina brevivitae</name>
    <dbReference type="NCBI Taxonomy" id="323412"/>
    <lineage>
        <taxon>Bacteria</taxon>
        <taxon>Pseudomonadati</taxon>
        <taxon>Bacteroidota</taxon>
        <taxon>Flavobacteriia</taxon>
        <taxon>Flavobacteriales</taxon>
        <taxon>Flavobacteriaceae</taxon>
        <taxon>Aquimarina</taxon>
    </lineage>
</organism>
<feature type="signal peptide" evidence="1">
    <location>
        <begin position="1"/>
        <end position="19"/>
    </location>
</feature>
<keyword evidence="1" id="KW-0732">Signal</keyword>
<feature type="chain" id="PRO_5020875172" evidence="1">
    <location>
        <begin position="20"/>
        <end position="259"/>
    </location>
</feature>
<dbReference type="RefSeq" id="WP_130287415.1">
    <property type="nucleotide sequence ID" value="NZ_SGXE01000004.1"/>
</dbReference>
<name>A0A4Q7P0S7_9FLAO</name>
<gene>
    <name evidence="2" type="ORF">EV197_2888</name>
</gene>
<protein>
    <submittedName>
        <fullName evidence="2">Uncharacterized protein</fullName>
    </submittedName>
</protein>
<keyword evidence="3" id="KW-1185">Reference proteome</keyword>
<accession>A0A4Q7P0S7</accession>
<reference evidence="2 3" key="1">
    <citation type="submission" date="2019-02" db="EMBL/GenBank/DDBJ databases">
        <title>Genomic Encyclopedia of Type Strains, Phase IV (KMG-IV): sequencing the most valuable type-strain genomes for metagenomic binning, comparative biology and taxonomic classification.</title>
        <authorList>
            <person name="Goeker M."/>
        </authorList>
    </citation>
    <scope>NUCLEOTIDE SEQUENCE [LARGE SCALE GENOMIC DNA]</scope>
    <source>
        <strain evidence="2 3">DSM 17196</strain>
    </source>
</reference>
<dbReference type="AlphaFoldDB" id="A0A4Q7P0S7"/>